<dbReference type="Gene3D" id="3.10.10.10">
    <property type="entry name" value="HIV Type 1 Reverse Transcriptase, subunit A, domain 1"/>
    <property type="match status" value="1"/>
</dbReference>
<gene>
    <name evidence="9" type="ORF">Cvel_20859</name>
</gene>
<feature type="domain" description="Reverse transcriptase" evidence="8">
    <location>
        <begin position="1"/>
        <end position="91"/>
    </location>
</feature>
<dbReference type="Gene3D" id="3.30.70.270">
    <property type="match status" value="1"/>
</dbReference>
<keyword evidence="1" id="KW-0645">Protease</keyword>
<evidence type="ECO:0000256" key="3">
    <source>
        <dbReference type="ARBA" id="ARBA00022695"/>
    </source>
</evidence>
<name>A0A0G4G9E1_9ALVE</name>
<keyword evidence="3" id="KW-0548">Nucleotidyltransferase</keyword>
<keyword evidence="4" id="KW-0540">Nuclease</keyword>
<dbReference type="VEuPathDB" id="CryptoDB:Cvel_20859"/>
<proteinExistence type="predicted"/>
<evidence type="ECO:0000256" key="4">
    <source>
        <dbReference type="ARBA" id="ARBA00022722"/>
    </source>
</evidence>
<evidence type="ECO:0000256" key="7">
    <source>
        <dbReference type="ARBA" id="ARBA00022918"/>
    </source>
</evidence>
<dbReference type="InterPro" id="IPR043502">
    <property type="entry name" value="DNA/RNA_pol_sf"/>
</dbReference>
<dbReference type="GO" id="GO:0003964">
    <property type="term" value="F:RNA-directed DNA polymerase activity"/>
    <property type="evidence" value="ECO:0007669"/>
    <property type="project" value="UniProtKB-KW"/>
</dbReference>
<dbReference type="EMBL" id="CDMZ01001006">
    <property type="protein sequence ID" value="CEM25527.1"/>
    <property type="molecule type" value="Genomic_DNA"/>
</dbReference>
<reference evidence="9" key="1">
    <citation type="submission" date="2014-11" db="EMBL/GenBank/DDBJ databases">
        <authorList>
            <person name="Otto D Thomas"/>
            <person name="Naeem Raeece"/>
        </authorList>
    </citation>
    <scope>NUCLEOTIDE SEQUENCE</scope>
</reference>
<dbReference type="InterPro" id="IPR053134">
    <property type="entry name" value="RNA-dir_DNA_polymerase"/>
</dbReference>
<sequence length="91" mass="10434">MKKLDGSIRFCLDFRRLNKVTKRDLFPFPRIQETLDRLAGSSVFSALDYTSGYHQILLDPDDAEKTAFITPFGLFKFVRMPFGLVNAPAIF</sequence>
<organism evidence="9">
    <name type="scientific">Chromera velia CCMP2878</name>
    <dbReference type="NCBI Taxonomy" id="1169474"/>
    <lineage>
        <taxon>Eukaryota</taxon>
        <taxon>Sar</taxon>
        <taxon>Alveolata</taxon>
        <taxon>Colpodellida</taxon>
        <taxon>Chromeraceae</taxon>
        <taxon>Chromera</taxon>
    </lineage>
</organism>
<dbReference type="GO" id="GO:0008233">
    <property type="term" value="F:peptidase activity"/>
    <property type="evidence" value="ECO:0007669"/>
    <property type="project" value="UniProtKB-KW"/>
</dbReference>
<evidence type="ECO:0000256" key="2">
    <source>
        <dbReference type="ARBA" id="ARBA00022679"/>
    </source>
</evidence>
<evidence type="ECO:0000256" key="5">
    <source>
        <dbReference type="ARBA" id="ARBA00022759"/>
    </source>
</evidence>
<dbReference type="GO" id="GO:0004519">
    <property type="term" value="F:endonuclease activity"/>
    <property type="evidence" value="ECO:0007669"/>
    <property type="project" value="UniProtKB-KW"/>
</dbReference>
<dbReference type="AlphaFoldDB" id="A0A0G4G9E1"/>
<dbReference type="PANTHER" id="PTHR24559:SF444">
    <property type="entry name" value="REVERSE TRANSCRIPTASE DOMAIN-CONTAINING PROTEIN"/>
    <property type="match status" value="1"/>
</dbReference>
<keyword evidence="7" id="KW-0695">RNA-directed DNA polymerase</keyword>
<keyword evidence="6" id="KW-0378">Hydrolase</keyword>
<evidence type="ECO:0000256" key="1">
    <source>
        <dbReference type="ARBA" id="ARBA00022670"/>
    </source>
</evidence>
<dbReference type="Pfam" id="PF00078">
    <property type="entry name" value="RVT_1"/>
    <property type="match status" value="1"/>
</dbReference>
<keyword evidence="5" id="KW-0255">Endonuclease</keyword>
<dbReference type="CDD" id="cd01647">
    <property type="entry name" value="RT_LTR"/>
    <property type="match status" value="1"/>
</dbReference>
<keyword evidence="2" id="KW-0808">Transferase</keyword>
<dbReference type="SUPFAM" id="SSF56672">
    <property type="entry name" value="DNA/RNA polymerases"/>
    <property type="match status" value="1"/>
</dbReference>
<protein>
    <recommendedName>
        <fullName evidence="8">Reverse transcriptase domain-containing protein</fullName>
    </recommendedName>
</protein>
<evidence type="ECO:0000313" key="9">
    <source>
        <dbReference type="EMBL" id="CEM25527.1"/>
    </source>
</evidence>
<accession>A0A0G4G9E1</accession>
<dbReference type="PROSITE" id="PS50878">
    <property type="entry name" value="RT_POL"/>
    <property type="match status" value="1"/>
</dbReference>
<evidence type="ECO:0000259" key="8">
    <source>
        <dbReference type="PROSITE" id="PS50878"/>
    </source>
</evidence>
<dbReference type="GO" id="GO:0006508">
    <property type="term" value="P:proteolysis"/>
    <property type="evidence" value="ECO:0007669"/>
    <property type="project" value="UniProtKB-KW"/>
</dbReference>
<dbReference type="InterPro" id="IPR043128">
    <property type="entry name" value="Rev_trsase/Diguanyl_cyclase"/>
</dbReference>
<dbReference type="InterPro" id="IPR000477">
    <property type="entry name" value="RT_dom"/>
</dbReference>
<dbReference type="FunFam" id="3.10.10.10:FF:000007">
    <property type="entry name" value="Retrovirus-related Pol polyprotein from transposon 17.6-like Protein"/>
    <property type="match status" value="1"/>
</dbReference>
<dbReference type="PANTHER" id="PTHR24559">
    <property type="entry name" value="TRANSPOSON TY3-I GAG-POL POLYPROTEIN"/>
    <property type="match status" value="1"/>
</dbReference>
<evidence type="ECO:0000256" key="6">
    <source>
        <dbReference type="ARBA" id="ARBA00022801"/>
    </source>
</evidence>